<dbReference type="OMA" id="FALGGWR"/>
<dbReference type="Proteomes" id="UP000014760">
    <property type="component" value="Unassembled WGS sequence"/>
</dbReference>
<protein>
    <recommendedName>
        <fullName evidence="3">BTB domain-containing protein</fullName>
    </recommendedName>
</protein>
<dbReference type="SMART" id="SM00612">
    <property type="entry name" value="Kelch"/>
    <property type="match status" value="3"/>
</dbReference>
<evidence type="ECO:0000256" key="2">
    <source>
        <dbReference type="ARBA" id="ARBA00022737"/>
    </source>
</evidence>
<feature type="domain" description="BTB" evidence="3">
    <location>
        <begin position="23"/>
        <end position="90"/>
    </location>
</feature>
<dbReference type="CDD" id="cd14733">
    <property type="entry name" value="BACK"/>
    <property type="match status" value="1"/>
</dbReference>
<dbReference type="AlphaFoldDB" id="R7UAJ9"/>
<dbReference type="InterPro" id="IPR011333">
    <property type="entry name" value="SKP1/BTB/POZ_sf"/>
</dbReference>
<dbReference type="SUPFAM" id="SSF54695">
    <property type="entry name" value="POZ domain"/>
    <property type="match status" value="1"/>
</dbReference>
<reference evidence="6" key="1">
    <citation type="submission" date="2012-12" db="EMBL/GenBank/DDBJ databases">
        <authorList>
            <person name="Hellsten U."/>
            <person name="Grimwood J."/>
            <person name="Chapman J.A."/>
            <person name="Shapiro H."/>
            <person name="Aerts A."/>
            <person name="Otillar R.P."/>
            <person name="Terry A.Y."/>
            <person name="Boore J.L."/>
            <person name="Simakov O."/>
            <person name="Marletaz F."/>
            <person name="Cho S.-J."/>
            <person name="Edsinger-Gonzales E."/>
            <person name="Havlak P."/>
            <person name="Kuo D.-H."/>
            <person name="Larsson T."/>
            <person name="Lv J."/>
            <person name="Arendt D."/>
            <person name="Savage R."/>
            <person name="Osoegawa K."/>
            <person name="de Jong P."/>
            <person name="Lindberg D.R."/>
            <person name="Seaver E.C."/>
            <person name="Weisblat D.A."/>
            <person name="Putnam N.H."/>
            <person name="Grigoriev I.V."/>
            <person name="Rokhsar D.S."/>
        </authorList>
    </citation>
    <scope>NUCLEOTIDE SEQUENCE</scope>
    <source>
        <strain evidence="6">I ESC-2004</strain>
    </source>
</reference>
<dbReference type="SMART" id="SM00225">
    <property type="entry name" value="BTB"/>
    <property type="match status" value="1"/>
</dbReference>
<dbReference type="Pfam" id="PF07707">
    <property type="entry name" value="BACK"/>
    <property type="match status" value="1"/>
</dbReference>
<dbReference type="STRING" id="283909.R7UAJ9"/>
<gene>
    <name evidence="4" type="ORF">CAPTEDRAFT_63636</name>
</gene>
<dbReference type="PANTHER" id="PTHR24412:SF489">
    <property type="entry name" value="RING FINGER DOMAIN AND KELCH REPEAT-CONTAINING PROTEIN DDB_G0271372"/>
    <property type="match status" value="1"/>
</dbReference>
<dbReference type="Pfam" id="PF00651">
    <property type="entry name" value="BTB"/>
    <property type="match status" value="1"/>
</dbReference>
<reference evidence="5" key="3">
    <citation type="submission" date="2015-06" db="UniProtKB">
        <authorList>
            <consortium name="EnsemblMetazoa"/>
        </authorList>
    </citation>
    <scope>IDENTIFICATION</scope>
</reference>
<evidence type="ECO:0000313" key="6">
    <source>
        <dbReference type="Proteomes" id="UP000014760"/>
    </source>
</evidence>
<dbReference type="InterPro" id="IPR011705">
    <property type="entry name" value="BACK"/>
</dbReference>
<dbReference type="EMBL" id="KB303456">
    <property type="protein sequence ID" value="ELU03156.1"/>
    <property type="molecule type" value="Genomic_DNA"/>
</dbReference>
<dbReference type="Gene3D" id="1.25.40.420">
    <property type="match status" value="1"/>
</dbReference>
<dbReference type="HOGENOM" id="CLU_004253_14_0_1"/>
<dbReference type="PANTHER" id="PTHR24412">
    <property type="entry name" value="KELCH PROTEIN"/>
    <property type="match status" value="1"/>
</dbReference>
<proteinExistence type="predicted"/>
<reference evidence="4 6" key="2">
    <citation type="journal article" date="2013" name="Nature">
        <title>Insights into bilaterian evolution from three spiralian genomes.</title>
        <authorList>
            <person name="Simakov O."/>
            <person name="Marletaz F."/>
            <person name="Cho S.J."/>
            <person name="Edsinger-Gonzales E."/>
            <person name="Havlak P."/>
            <person name="Hellsten U."/>
            <person name="Kuo D.H."/>
            <person name="Larsson T."/>
            <person name="Lv J."/>
            <person name="Arendt D."/>
            <person name="Savage R."/>
            <person name="Osoegawa K."/>
            <person name="de Jong P."/>
            <person name="Grimwood J."/>
            <person name="Chapman J.A."/>
            <person name="Shapiro H."/>
            <person name="Aerts A."/>
            <person name="Otillar R.P."/>
            <person name="Terry A.Y."/>
            <person name="Boore J.L."/>
            <person name="Grigoriev I.V."/>
            <person name="Lindberg D.R."/>
            <person name="Seaver E.C."/>
            <person name="Weisblat D.A."/>
            <person name="Putnam N.H."/>
            <person name="Rokhsar D.S."/>
        </authorList>
    </citation>
    <scope>NUCLEOTIDE SEQUENCE</scope>
    <source>
        <strain evidence="4 6">I ESC-2004</strain>
    </source>
</reference>
<evidence type="ECO:0000259" key="3">
    <source>
        <dbReference type="PROSITE" id="PS50097"/>
    </source>
</evidence>
<sequence length="433" mass="49149">HSDSVLRGIFAKFCSMREAGEMVDVALVFDGMRINCHRLVLSATCEYFSCMFKSNMQERFAKEIPIADVSSRAGLLLVEYLYTGKIEITAENAHEIMAVSDRFILKRLKKNAENFLCEHVASTNFGSLMRMAYFYNLDSLMLSIAKNHWKKVVAMEDVDLLREDHLVTLLRAHPSDEDSFRLLLRWARSSEERTKRFMVILHNVKLAHFSQEFIWDEVMTEELMQNARGIQMAMDSLRVMKRHQSLSVRMPTPKCARYHMTSVCSSPQGFIVSGGQIEAGKTSNACYAYRTITCEWQSLPPMIVGRHSHASLYHCHEFMVIGGRSSEDDLDSVERLDIKTREWSQFPPLPQPHPRPHSVIIQNKLFVLSGSSASGAASCAVYEFDSAARSWIPRCPMPEESRGGSAVAFDDRIFVVGGHSKSCMQYVSGTDSW</sequence>
<feature type="non-terminal residue" evidence="4">
    <location>
        <position position="1"/>
    </location>
</feature>
<dbReference type="InterPro" id="IPR006652">
    <property type="entry name" value="Kelch_1"/>
</dbReference>
<feature type="non-terminal residue" evidence="4">
    <location>
        <position position="433"/>
    </location>
</feature>
<dbReference type="InterPro" id="IPR000210">
    <property type="entry name" value="BTB/POZ_dom"/>
</dbReference>
<keyword evidence="2" id="KW-0677">Repeat</keyword>
<dbReference type="Gene3D" id="2.120.10.80">
    <property type="entry name" value="Kelch-type beta propeller"/>
    <property type="match status" value="1"/>
</dbReference>
<keyword evidence="6" id="KW-1185">Reference proteome</keyword>
<evidence type="ECO:0000256" key="1">
    <source>
        <dbReference type="ARBA" id="ARBA00022441"/>
    </source>
</evidence>
<dbReference type="CDD" id="cd18186">
    <property type="entry name" value="BTB_POZ_ZBTB_KLHL-like"/>
    <property type="match status" value="1"/>
</dbReference>
<dbReference type="Pfam" id="PF24681">
    <property type="entry name" value="Kelch_KLHDC2_KLHL20_DRC7"/>
    <property type="match status" value="1"/>
</dbReference>
<dbReference type="EnsemblMetazoa" id="CapteT63636">
    <property type="protein sequence ID" value="CapteP63636"/>
    <property type="gene ID" value="CapteG63636"/>
</dbReference>
<evidence type="ECO:0000313" key="4">
    <source>
        <dbReference type="EMBL" id="ELU03156.1"/>
    </source>
</evidence>
<dbReference type="PROSITE" id="PS50097">
    <property type="entry name" value="BTB"/>
    <property type="match status" value="1"/>
</dbReference>
<keyword evidence="1" id="KW-0880">Kelch repeat</keyword>
<dbReference type="EMBL" id="AMQN01001543">
    <property type="status" value="NOT_ANNOTATED_CDS"/>
    <property type="molecule type" value="Genomic_DNA"/>
</dbReference>
<dbReference type="InterPro" id="IPR015915">
    <property type="entry name" value="Kelch-typ_b-propeller"/>
</dbReference>
<evidence type="ECO:0000313" key="5">
    <source>
        <dbReference type="EnsemblMetazoa" id="CapteP63636"/>
    </source>
</evidence>
<name>R7UAJ9_CAPTE</name>
<organism evidence="4">
    <name type="scientific">Capitella teleta</name>
    <name type="common">Polychaete worm</name>
    <dbReference type="NCBI Taxonomy" id="283909"/>
    <lineage>
        <taxon>Eukaryota</taxon>
        <taxon>Metazoa</taxon>
        <taxon>Spiralia</taxon>
        <taxon>Lophotrochozoa</taxon>
        <taxon>Annelida</taxon>
        <taxon>Polychaeta</taxon>
        <taxon>Sedentaria</taxon>
        <taxon>Scolecida</taxon>
        <taxon>Capitellidae</taxon>
        <taxon>Capitella</taxon>
    </lineage>
</organism>
<accession>R7UAJ9</accession>
<dbReference type="OrthoDB" id="684045at2759"/>
<dbReference type="Gene3D" id="3.30.710.10">
    <property type="entry name" value="Potassium Channel Kv1.1, Chain A"/>
    <property type="match status" value="1"/>
</dbReference>
<dbReference type="SUPFAM" id="SSF117281">
    <property type="entry name" value="Kelch motif"/>
    <property type="match status" value="1"/>
</dbReference>